<dbReference type="EMBL" id="WHUV01000001">
    <property type="protein sequence ID" value="MQA51746.1"/>
    <property type="molecule type" value="Genomic_DNA"/>
</dbReference>
<dbReference type="Gene3D" id="2.30.110.10">
    <property type="entry name" value="Electron Transport, Fmn-binding Protein, Chain A"/>
    <property type="match status" value="1"/>
</dbReference>
<dbReference type="SUPFAM" id="SSF63380">
    <property type="entry name" value="Riboflavin synthase domain-like"/>
    <property type="match status" value="1"/>
</dbReference>
<dbReference type="InterPro" id="IPR039261">
    <property type="entry name" value="FNR_nucleotide-bd"/>
</dbReference>
<proteinExistence type="predicted"/>
<dbReference type="PANTHER" id="PTHR42815:SF2">
    <property type="entry name" value="FAD-BINDING, PUTATIVE (AFU_ORTHOLOGUE AFUA_6G07600)-RELATED"/>
    <property type="match status" value="1"/>
</dbReference>
<dbReference type="InterPro" id="IPR006058">
    <property type="entry name" value="2Fe2S_fd_BS"/>
</dbReference>
<dbReference type="Pfam" id="PF00175">
    <property type="entry name" value="NAD_binding_1"/>
    <property type="match status" value="1"/>
</dbReference>
<dbReference type="InterPro" id="IPR011576">
    <property type="entry name" value="Pyridox_Oxase_N"/>
</dbReference>
<dbReference type="InterPro" id="IPR008333">
    <property type="entry name" value="Cbr1-like_FAD-bd_dom"/>
</dbReference>
<evidence type="ECO:0000313" key="4">
    <source>
        <dbReference type="Proteomes" id="UP000486534"/>
    </source>
</evidence>
<dbReference type="InterPro" id="IPR012349">
    <property type="entry name" value="Split_barrel_FMN-bd"/>
</dbReference>
<dbReference type="SUPFAM" id="SSF52343">
    <property type="entry name" value="Ferredoxin reductase-like, C-terminal NADP-linked domain"/>
    <property type="match status" value="1"/>
</dbReference>
<dbReference type="PROSITE" id="PS51384">
    <property type="entry name" value="FAD_FR"/>
    <property type="match status" value="1"/>
</dbReference>
<organism evidence="3 4">
    <name type="scientific">Pseudomonas piscis</name>
    <dbReference type="NCBI Taxonomy" id="2614538"/>
    <lineage>
        <taxon>Bacteria</taxon>
        <taxon>Pseudomonadati</taxon>
        <taxon>Pseudomonadota</taxon>
        <taxon>Gammaproteobacteria</taxon>
        <taxon>Pseudomonadales</taxon>
        <taxon>Pseudomonadaceae</taxon>
        <taxon>Pseudomonas</taxon>
    </lineage>
</organism>
<dbReference type="InterPro" id="IPR017938">
    <property type="entry name" value="Riboflavin_synthase-like_b-brl"/>
</dbReference>
<evidence type="ECO:0000313" key="3">
    <source>
        <dbReference type="EMBL" id="MQA51746.1"/>
    </source>
</evidence>
<dbReference type="SUPFAM" id="SSF50475">
    <property type="entry name" value="FMN-binding split barrel"/>
    <property type="match status" value="1"/>
</dbReference>
<dbReference type="InterPro" id="IPR001433">
    <property type="entry name" value="OxRdtase_FAD/NAD-bd"/>
</dbReference>
<dbReference type="PROSITE" id="PS51085">
    <property type="entry name" value="2FE2S_FER_2"/>
    <property type="match status" value="1"/>
</dbReference>
<feature type="domain" description="2Fe-2S ferredoxin-type" evidence="1">
    <location>
        <begin position="590"/>
        <end position="680"/>
    </location>
</feature>
<dbReference type="Gene3D" id="3.10.20.30">
    <property type="match status" value="1"/>
</dbReference>
<dbReference type="InterPro" id="IPR036010">
    <property type="entry name" value="2Fe-2S_ferredoxin-like_sf"/>
</dbReference>
<dbReference type="Pfam" id="PF00111">
    <property type="entry name" value="Fer2"/>
    <property type="match status" value="1"/>
</dbReference>
<sequence>MSTQSPWHAGERQLQAQAGVAERMEAFGAKVIRQAMPDQHRQFYQQLPFILVGAVDADGSPWASILEGPPGFARAPQDTRLRLDSLPASDDPLQLHEGAALGLLGIELHTRRRNRLNGQIATLDAQGFEVRVQQSFGNCPQYIQLRELQQVPLGDPARRPAQHHRGLDDAARALIAAADTFFVASYVDLEGQRSVDVSHRGGQAGFVRVEGDCLTIPDFAGNLHFNTLGNLLLNPRAGLLFIDFHSGELLQLTGSTQIILDGPLVSAFQGAERLWRVQVERMVRRPAALSQRGPLRGVSPNSLLTGSWLEAEARLRAQALGKQWRPLRVVRIEDESHSIRSFYLEPADGAGLPSFLPGQHLPLRIGLDPQPLIRTYSLSCAPSDGFLRISVKREGRVSSYLHDEVEVGDLLHARAPQGQFSIDPHGLRPLVLLAAGVGITPLLSMLREVVYQGLRTRRMRPTWLFLGSRTLAEQPFAGELRTLGEQAGEALQVLRLLSQPEATAQPGVTFDRQGRIDTRLVLEHLQLDDYDAVDFVLCGPGAFTQALYDQLRDLDIDDRQIHAETFGPSTLRRRPDAQAVPLQQPAAATSTVPVRFERSGLVHHWQPAGGSLLQLAERAGLHPEFSCRGGSCGTCQTRLLSGQVNYPQPPAQLPEAGQVLICCAVPAAVDNSSSPLVLDL</sequence>
<dbReference type="Proteomes" id="UP000486534">
    <property type="component" value="Unassembled WGS sequence"/>
</dbReference>
<dbReference type="PRINTS" id="PR00409">
    <property type="entry name" value="PHDIOXRDTASE"/>
</dbReference>
<dbReference type="PANTHER" id="PTHR42815">
    <property type="entry name" value="FAD-BINDING, PUTATIVE (AFU_ORTHOLOGUE AFUA_6G07600)-RELATED"/>
    <property type="match status" value="1"/>
</dbReference>
<dbReference type="Pfam" id="PF01243">
    <property type="entry name" value="PNPOx_N"/>
    <property type="match status" value="1"/>
</dbReference>
<protein>
    <submittedName>
        <fullName evidence="3">2Fe-2S iron-sulfur cluster binding domain-containing protein</fullName>
    </submittedName>
</protein>
<dbReference type="Gene3D" id="3.40.50.80">
    <property type="entry name" value="Nucleotide-binding domain of ferredoxin-NADP reductase (FNR) module"/>
    <property type="match status" value="1"/>
</dbReference>
<dbReference type="SUPFAM" id="SSF54292">
    <property type="entry name" value="2Fe-2S ferredoxin-like"/>
    <property type="match status" value="1"/>
</dbReference>
<dbReference type="PROSITE" id="PS00197">
    <property type="entry name" value="2FE2S_FER_1"/>
    <property type="match status" value="1"/>
</dbReference>
<evidence type="ECO:0000259" key="2">
    <source>
        <dbReference type="PROSITE" id="PS51384"/>
    </source>
</evidence>
<comment type="caution">
    <text evidence="3">The sequence shown here is derived from an EMBL/GenBank/DDBJ whole genome shotgun (WGS) entry which is preliminary data.</text>
</comment>
<reference evidence="3 4" key="1">
    <citation type="submission" date="2019-10" db="EMBL/GenBank/DDBJ databases">
        <title>Pseudomonas dajingensis sp. nov., isolated from the profound head ulcers of farmed Murray cod (Maccullochella peelii peelii).</title>
        <authorList>
            <person name="Liu Y."/>
        </authorList>
    </citation>
    <scope>NUCLEOTIDE SEQUENCE [LARGE SCALE GENOMIC DNA]</scope>
    <source>
        <strain evidence="3 4">MC042</strain>
    </source>
</reference>
<dbReference type="InterPro" id="IPR001041">
    <property type="entry name" value="2Fe-2S_ferredoxin-type"/>
</dbReference>
<feature type="domain" description="FAD-binding FR-type" evidence="2">
    <location>
        <begin position="322"/>
        <end position="423"/>
    </location>
</feature>
<dbReference type="CDD" id="cd06184">
    <property type="entry name" value="flavohem_like_fad_nad_binding"/>
    <property type="match status" value="1"/>
</dbReference>
<accession>A0A7X1PGG9</accession>
<dbReference type="GO" id="GO:0051537">
    <property type="term" value="F:2 iron, 2 sulfur cluster binding"/>
    <property type="evidence" value="ECO:0007669"/>
    <property type="project" value="InterPro"/>
</dbReference>
<dbReference type="Gene3D" id="2.40.30.10">
    <property type="entry name" value="Translation factors"/>
    <property type="match status" value="1"/>
</dbReference>
<dbReference type="Pfam" id="PF00970">
    <property type="entry name" value="FAD_binding_6"/>
    <property type="match status" value="1"/>
</dbReference>
<dbReference type="InterPro" id="IPR017927">
    <property type="entry name" value="FAD-bd_FR_type"/>
</dbReference>
<dbReference type="CDD" id="cd00207">
    <property type="entry name" value="fer2"/>
    <property type="match status" value="1"/>
</dbReference>
<dbReference type="GO" id="GO:0016491">
    <property type="term" value="F:oxidoreductase activity"/>
    <property type="evidence" value="ECO:0007669"/>
    <property type="project" value="InterPro"/>
</dbReference>
<dbReference type="RefSeq" id="WP_152896443.1">
    <property type="nucleotide sequence ID" value="NZ_WHUV01000001.1"/>
</dbReference>
<gene>
    <name evidence="3" type="ORF">GDH07_00260</name>
</gene>
<name>A0A7X1PGG9_9PSED</name>
<dbReference type="AlphaFoldDB" id="A0A7X1PGG9"/>
<evidence type="ECO:0000259" key="1">
    <source>
        <dbReference type="PROSITE" id="PS51085"/>
    </source>
</evidence>
<dbReference type="InterPro" id="IPR012675">
    <property type="entry name" value="Beta-grasp_dom_sf"/>
</dbReference>